<sequence>MQASHMPRPSFLKMGSPAKSNDILRHQPDHL</sequence>
<protein>
    <submittedName>
        <fullName evidence="2">Uncharacterized protein</fullName>
    </submittedName>
</protein>
<accession>A0A0E9VTV3</accession>
<organism evidence="2">
    <name type="scientific">Anguilla anguilla</name>
    <name type="common">European freshwater eel</name>
    <name type="synonym">Muraena anguilla</name>
    <dbReference type="NCBI Taxonomy" id="7936"/>
    <lineage>
        <taxon>Eukaryota</taxon>
        <taxon>Metazoa</taxon>
        <taxon>Chordata</taxon>
        <taxon>Craniata</taxon>
        <taxon>Vertebrata</taxon>
        <taxon>Euteleostomi</taxon>
        <taxon>Actinopterygii</taxon>
        <taxon>Neopterygii</taxon>
        <taxon>Teleostei</taxon>
        <taxon>Anguilliformes</taxon>
        <taxon>Anguillidae</taxon>
        <taxon>Anguilla</taxon>
    </lineage>
</organism>
<dbReference type="EMBL" id="GBXM01027827">
    <property type="protein sequence ID" value="JAH80750.1"/>
    <property type="molecule type" value="Transcribed_RNA"/>
</dbReference>
<dbReference type="AlphaFoldDB" id="A0A0E9VTV3"/>
<reference evidence="2" key="2">
    <citation type="journal article" date="2015" name="Fish Shellfish Immunol.">
        <title>Early steps in the European eel (Anguilla anguilla)-Vibrio vulnificus interaction in the gills: Role of the RtxA13 toxin.</title>
        <authorList>
            <person name="Callol A."/>
            <person name="Pajuelo D."/>
            <person name="Ebbesson L."/>
            <person name="Teles M."/>
            <person name="MacKenzie S."/>
            <person name="Amaro C."/>
        </authorList>
    </citation>
    <scope>NUCLEOTIDE SEQUENCE</scope>
</reference>
<evidence type="ECO:0000256" key="1">
    <source>
        <dbReference type="SAM" id="MobiDB-lite"/>
    </source>
</evidence>
<proteinExistence type="predicted"/>
<evidence type="ECO:0000313" key="2">
    <source>
        <dbReference type="EMBL" id="JAH80750.1"/>
    </source>
</evidence>
<name>A0A0E9VTV3_ANGAN</name>
<feature type="region of interest" description="Disordered" evidence="1">
    <location>
        <begin position="1"/>
        <end position="31"/>
    </location>
</feature>
<reference evidence="2" key="1">
    <citation type="submission" date="2014-11" db="EMBL/GenBank/DDBJ databases">
        <authorList>
            <person name="Amaro Gonzalez C."/>
        </authorList>
    </citation>
    <scope>NUCLEOTIDE SEQUENCE</scope>
</reference>
<feature type="compositionally biased region" description="Basic and acidic residues" evidence="1">
    <location>
        <begin position="22"/>
        <end position="31"/>
    </location>
</feature>